<feature type="region of interest" description="Disordered" evidence="2">
    <location>
        <begin position="134"/>
        <end position="171"/>
    </location>
</feature>
<dbReference type="GO" id="GO:0003723">
    <property type="term" value="F:RNA binding"/>
    <property type="evidence" value="ECO:0007669"/>
    <property type="project" value="UniProtKB-UniRule"/>
</dbReference>
<evidence type="ECO:0000313" key="4">
    <source>
        <dbReference type="EMBL" id="QID87514.1"/>
    </source>
</evidence>
<feature type="domain" description="RRM" evidence="3">
    <location>
        <begin position="183"/>
        <end position="258"/>
    </location>
</feature>
<reference evidence="4 5" key="1">
    <citation type="journal article" date="2019" name="BMC Genomics">
        <title>Chromosome level assembly and comparative genome analysis confirm lager-brewing yeasts originated from a single hybridization.</title>
        <authorList>
            <person name="Salazar A.N."/>
            <person name="Gorter de Vries A.R."/>
            <person name="van den Broek M."/>
            <person name="Brouwers N."/>
            <person name="de la Torre Cortes P."/>
            <person name="Kuijpers N.G.A."/>
            <person name="Daran J.G."/>
            <person name="Abeel T."/>
        </authorList>
    </citation>
    <scope>NUCLEOTIDE SEQUENCE [LARGE SCALE GENOMIC DNA]</scope>
    <source>
        <strain evidence="4 5">CBS 1483</strain>
    </source>
</reference>
<evidence type="ECO:0000256" key="2">
    <source>
        <dbReference type="SAM" id="MobiDB-lite"/>
    </source>
</evidence>
<gene>
    <name evidence="4" type="primary">CUS2_2</name>
    <name evidence="4" type="ORF">GRS66_010191</name>
</gene>
<dbReference type="OrthoDB" id="10258585at2759"/>
<protein>
    <submittedName>
        <fullName evidence="4">U2 snRNA and Prp11p binding protein</fullName>
    </submittedName>
</protein>
<feature type="compositionally biased region" description="Basic and acidic residues" evidence="2">
    <location>
        <begin position="134"/>
        <end position="155"/>
    </location>
</feature>
<dbReference type="SMART" id="SM00360">
    <property type="entry name" value="RRM"/>
    <property type="match status" value="2"/>
</dbReference>
<feature type="domain" description="RRM" evidence="3">
    <location>
        <begin position="45"/>
        <end position="130"/>
    </location>
</feature>
<dbReference type="GO" id="GO:0005686">
    <property type="term" value="C:U2 snRNP"/>
    <property type="evidence" value="ECO:0007669"/>
    <property type="project" value="TreeGrafter"/>
</dbReference>
<sequence>MDADELELKKNLRILKKEELLKRKLSKESNDRKRDVAYKNNSKTSSIYISDLPTERITKEELTEQFSKYGVIRMNRDGKPHCKLYVNDKGIPKGDALIIYSKEESVTLAIEMMNESNFLGKKIKVERAQFDDRESINIDNKENSTKAPGESERPVKRPKPTNFKDDGETVDYNDDESLAKADRTVVLANVFDIYKQYTQDDINDIKEDLLDGFQEIGQVDNLSVSTDKGKATVVFKRSKDALECCKTMNGRYFDGQKLLTFMLGDDYASEINRESEASDVEDDLIEIGER</sequence>
<dbReference type="Pfam" id="PF00076">
    <property type="entry name" value="RRM_1"/>
    <property type="match status" value="2"/>
</dbReference>
<name>A0A6C1EFW0_SACPS</name>
<dbReference type="PROSITE" id="PS50102">
    <property type="entry name" value="RRM"/>
    <property type="match status" value="2"/>
</dbReference>
<dbReference type="InterPro" id="IPR000504">
    <property type="entry name" value="RRM_dom"/>
</dbReference>
<keyword evidence="5" id="KW-1185">Reference proteome</keyword>
<evidence type="ECO:0000256" key="1">
    <source>
        <dbReference type="PROSITE-ProRule" id="PRU00176"/>
    </source>
</evidence>
<evidence type="ECO:0000313" key="5">
    <source>
        <dbReference type="Proteomes" id="UP000501346"/>
    </source>
</evidence>
<dbReference type="SUPFAM" id="SSF54928">
    <property type="entry name" value="RNA-binding domain, RBD"/>
    <property type="match status" value="2"/>
</dbReference>
<dbReference type="PANTHER" id="PTHR15608:SF0">
    <property type="entry name" value="HIV TAT-SPECIFIC FACTOR 1"/>
    <property type="match status" value="1"/>
</dbReference>
<organism evidence="4 5">
    <name type="scientific">Saccharomyces pastorianus</name>
    <name type="common">Lager yeast</name>
    <name type="synonym">Saccharomyces cerevisiae x Saccharomyces eubayanus</name>
    <dbReference type="NCBI Taxonomy" id="27292"/>
    <lineage>
        <taxon>Eukaryota</taxon>
        <taxon>Fungi</taxon>
        <taxon>Dikarya</taxon>
        <taxon>Ascomycota</taxon>
        <taxon>Saccharomycotina</taxon>
        <taxon>Saccharomycetes</taxon>
        <taxon>Saccharomycetales</taxon>
        <taxon>Saccharomycetaceae</taxon>
        <taxon>Saccharomyces</taxon>
    </lineage>
</organism>
<dbReference type="EMBL" id="CP049011">
    <property type="protein sequence ID" value="QID87514.1"/>
    <property type="molecule type" value="Genomic_DNA"/>
</dbReference>
<evidence type="ECO:0000259" key="3">
    <source>
        <dbReference type="PROSITE" id="PS50102"/>
    </source>
</evidence>
<dbReference type="InterPro" id="IPR035979">
    <property type="entry name" value="RBD_domain_sf"/>
</dbReference>
<dbReference type="Proteomes" id="UP000501346">
    <property type="component" value="Chromosome SeXIV"/>
</dbReference>
<dbReference type="AlphaFoldDB" id="A0A6C1EFW0"/>
<dbReference type="Gene3D" id="3.30.70.330">
    <property type="match status" value="2"/>
</dbReference>
<dbReference type="PANTHER" id="PTHR15608">
    <property type="entry name" value="SPLICING FACTOR U2AF-ASSOCIATED PROTEIN 2"/>
    <property type="match status" value="1"/>
</dbReference>
<keyword evidence="1" id="KW-0694">RNA-binding</keyword>
<dbReference type="GO" id="GO:0005684">
    <property type="term" value="C:U2-type spliceosomal complex"/>
    <property type="evidence" value="ECO:0007669"/>
    <property type="project" value="TreeGrafter"/>
</dbReference>
<dbReference type="InterPro" id="IPR034393">
    <property type="entry name" value="TatSF1-like"/>
</dbReference>
<dbReference type="InterPro" id="IPR012677">
    <property type="entry name" value="Nucleotide-bd_a/b_plait_sf"/>
</dbReference>
<accession>A0A6C1EFW0</accession>
<proteinExistence type="predicted"/>